<reference evidence="1" key="2">
    <citation type="submission" date="2022-06" db="UniProtKB">
        <authorList>
            <consortium name="EnsemblMetazoa"/>
        </authorList>
    </citation>
    <scope>IDENTIFICATION</scope>
</reference>
<dbReference type="EMBL" id="CMVM020000346">
    <property type="status" value="NOT_ANNOTATED_CDS"/>
    <property type="molecule type" value="Genomic_DNA"/>
</dbReference>
<keyword evidence="2" id="KW-1185">Reference proteome</keyword>
<dbReference type="Proteomes" id="UP000024404">
    <property type="component" value="Unassembled WGS sequence"/>
</dbReference>
<organism evidence="1 2">
    <name type="scientific">Onchocerca volvulus</name>
    <dbReference type="NCBI Taxonomy" id="6282"/>
    <lineage>
        <taxon>Eukaryota</taxon>
        <taxon>Metazoa</taxon>
        <taxon>Ecdysozoa</taxon>
        <taxon>Nematoda</taxon>
        <taxon>Chromadorea</taxon>
        <taxon>Rhabditida</taxon>
        <taxon>Spirurina</taxon>
        <taxon>Spiruromorpha</taxon>
        <taxon>Filarioidea</taxon>
        <taxon>Onchocercidae</taxon>
        <taxon>Onchocerca</taxon>
    </lineage>
</organism>
<evidence type="ECO:0000313" key="1">
    <source>
        <dbReference type="EnsemblMetazoa" id="OVOC10965.1"/>
    </source>
</evidence>
<proteinExistence type="predicted"/>
<sequence>MNFDFRICSSMKPCKAENRCRKCRIRAVCSTSYFFISLYFNHSRLL</sequence>
<reference evidence="2" key="1">
    <citation type="submission" date="2013-10" db="EMBL/GenBank/DDBJ databases">
        <title>Genome sequencing of Onchocerca volvulus.</title>
        <authorList>
            <person name="Cotton J."/>
            <person name="Tsai J."/>
            <person name="Stanley E."/>
            <person name="Tracey A."/>
            <person name="Holroyd N."/>
            <person name="Lustigman S."/>
            <person name="Berriman M."/>
        </authorList>
    </citation>
    <scope>NUCLEOTIDE SEQUENCE</scope>
</reference>
<dbReference type="AlphaFoldDB" id="A0A8R1TJQ9"/>
<dbReference type="EnsemblMetazoa" id="OVOC10965.1">
    <property type="protein sequence ID" value="OVOC10965.1"/>
    <property type="gene ID" value="WBGene00247774"/>
</dbReference>
<evidence type="ECO:0000313" key="2">
    <source>
        <dbReference type="Proteomes" id="UP000024404"/>
    </source>
</evidence>
<accession>A0A8R1TJQ9</accession>
<protein>
    <submittedName>
        <fullName evidence="1">Uncharacterized protein</fullName>
    </submittedName>
</protein>
<name>A0A8R1TJQ9_ONCVO</name>